<reference evidence="1 2" key="1">
    <citation type="submission" date="2020-07" db="EMBL/GenBank/DDBJ databases">
        <title>Genomes of two Microcystis aeruginosa (Cyanobacteria) strains from Florida (USA) with disparate toxicogenic potential.</title>
        <authorList>
            <person name="Lefler F.W."/>
            <person name="Barbosa M."/>
            <person name="Berthold D.E."/>
            <person name="Laughinghouse H.D. IV."/>
        </authorList>
    </citation>
    <scope>NUCLEOTIDE SEQUENCE [LARGE SCALE GENOMIC DNA]</scope>
    <source>
        <strain evidence="1 2">BLCCF158</strain>
    </source>
</reference>
<comment type="caution">
    <text evidence="1">The sequence shown here is derived from an EMBL/GenBank/DDBJ whole genome shotgun (WGS) entry which is preliminary data.</text>
</comment>
<dbReference type="Proteomes" id="UP000525432">
    <property type="component" value="Unassembled WGS sequence"/>
</dbReference>
<sequence>MAQKAATLEISELMQFLRQELDDLPDERKPGNNRKYEVEDAVMAAFSVFFTQSPSFLDHQRLMKSNKGKDNAESL</sequence>
<dbReference type="AlphaFoldDB" id="A0A841UT19"/>
<evidence type="ECO:0000313" key="2">
    <source>
        <dbReference type="Proteomes" id="UP000525432"/>
    </source>
</evidence>
<protein>
    <submittedName>
        <fullName evidence="1">ISNCY family transposase</fullName>
    </submittedName>
</protein>
<evidence type="ECO:0000313" key="1">
    <source>
        <dbReference type="EMBL" id="MBC1193722.1"/>
    </source>
</evidence>
<organism evidence="1 2">
    <name type="scientific">Microcystis aeruginosa BLCC-F158</name>
    <dbReference type="NCBI Taxonomy" id="2755316"/>
    <lineage>
        <taxon>Bacteria</taxon>
        <taxon>Bacillati</taxon>
        <taxon>Cyanobacteriota</taxon>
        <taxon>Cyanophyceae</taxon>
        <taxon>Oscillatoriophycideae</taxon>
        <taxon>Chroococcales</taxon>
        <taxon>Microcystaceae</taxon>
        <taxon>Microcystis</taxon>
    </lineage>
</organism>
<dbReference type="EMBL" id="JACEGC010000001">
    <property type="protein sequence ID" value="MBC1193722.1"/>
    <property type="molecule type" value="Genomic_DNA"/>
</dbReference>
<accession>A0A841UT19</accession>
<proteinExistence type="predicted"/>
<feature type="non-terminal residue" evidence="1">
    <location>
        <position position="75"/>
    </location>
</feature>
<name>A0A841UT19_MICAE</name>
<gene>
    <name evidence="1" type="ORF">H0901_00005</name>
</gene>